<dbReference type="InterPro" id="IPR020845">
    <property type="entry name" value="AMP-binding_CS"/>
</dbReference>
<keyword evidence="7" id="KW-1185">Reference proteome</keyword>
<dbReference type="EMBL" id="KV919114">
    <property type="protein sequence ID" value="OSX71686.1"/>
    <property type="molecule type" value="Genomic_DNA"/>
</dbReference>
<evidence type="ECO:0000256" key="2">
    <source>
        <dbReference type="ARBA" id="ARBA00022832"/>
    </source>
</evidence>
<proteinExistence type="predicted"/>
<evidence type="ECO:0000256" key="4">
    <source>
        <dbReference type="SAM" id="MobiDB-lite"/>
    </source>
</evidence>
<dbReference type="PANTHER" id="PTHR43272:SF32">
    <property type="entry name" value="AMP-DEPENDENT SYNTHETASE_LIGASE DOMAIN-CONTAINING PROTEIN"/>
    <property type="match status" value="1"/>
</dbReference>
<dbReference type="Proteomes" id="UP000218209">
    <property type="component" value="Unassembled WGS sequence"/>
</dbReference>
<sequence>MASAAPLPKPVTWVTAIDEERPMTGKDPSQYPPCTVGDTLARAAASWPDSPMLVPADPSEATLTISGFSYTTRGTARAMLAAGLGRFDGVAILGFNAIPWHTAAVGGILAGGVVAGMYPTNSPPVCAHILTDVRVRLAFVDSLGAVEKLVEARRIASESPESSGPGLTKIVSWGVPASELNAPKFADARDFLVEGDASGVTDEALEAVMATQKPGHCCSLVYTSGTTGPPKGVMISHDNMNWTVSVTQTTVHLGPGDLGVSYLPLSHVAATMIDIHGYLGIGFNMHFARPDALKGSLGETLKAVRPTFFLANYRFFFTPPTFAPNATSPPSPPPHTATTFCSKFPKPRSQRGKRSTAAVKITCPL</sequence>
<reference evidence="6 7" key="1">
    <citation type="submission" date="2017-03" db="EMBL/GenBank/DDBJ databases">
        <title>WGS assembly of Porphyra umbilicalis.</title>
        <authorList>
            <person name="Brawley S.H."/>
            <person name="Blouin N.A."/>
            <person name="Ficko-Blean E."/>
            <person name="Wheeler G.L."/>
            <person name="Lohr M."/>
            <person name="Goodson H.V."/>
            <person name="Jenkins J.W."/>
            <person name="Blaby-Haas C.E."/>
            <person name="Helliwell K.E."/>
            <person name="Chan C."/>
            <person name="Marriage T."/>
            <person name="Bhattacharya D."/>
            <person name="Klein A.S."/>
            <person name="Badis Y."/>
            <person name="Brodie J."/>
            <person name="Cao Y."/>
            <person name="Collen J."/>
            <person name="Dittami S.M."/>
            <person name="Gachon C.M."/>
            <person name="Green B.R."/>
            <person name="Karpowicz S."/>
            <person name="Kim J.W."/>
            <person name="Kudahl U."/>
            <person name="Lin S."/>
            <person name="Michel G."/>
            <person name="Mittag M."/>
            <person name="Olson B.J."/>
            <person name="Pangilinan J."/>
            <person name="Peng Y."/>
            <person name="Qiu H."/>
            <person name="Shu S."/>
            <person name="Singer J.T."/>
            <person name="Smith A.G."/>
            <person name="Sprecher B.N."/>
            <person name="Wagner V."/>
            <person name="Wang W."/>
            <person name="Wang Z.-Y."/>
            <person name="Yan J."/>
            <person name="Yarish C."/>
            <person name="Zoeuner-Riek S."/>
            <person name="Zhuang Y."/>
            <person name="Zou Y."/>
            <person name="Lindquist E.A."/>
            <person name="Grimwood J."/>
            <person name="Barry K."/>
            <person name="Rokhsar D.S."/>
            <person name="Schmutz J."/>
            <person name="Stiller J.W."/>
            <person name="Grossman A.R."/>
            <person name="Prochnik S.E."/>
        </authorList>
    </citation>
    <scope>NUCLEOTIDE SEQUENCE [LARGE SCALE GENOMIC DNA]</scope>
    <source>
        <strain evidence="6">4086291</strain>
    </source>
</reference>
<dbReference type="GO" id="GO:0016020">
    <property type="term" value="C:membrane"/>
    <property type="evidence" value="ECO:0007669"/>
    <property type="project" value="TreeGrafter"/>
</dbReference>
<dbReference type="GO" id="GO:0004467">
    <property type="term" value="F:long-chain fatty acid-CoA ligase activity"/>
    <property type="evidence" value="ECO:0007669"/>
    <property type="project" value="TreeGrafter"/>
</dbReference>
<evidence type="ECO:0000256" key="3">
    <source>
        <dbReference type="ARBA" id="ARBA00023098"/>
    </source>
</evidence>
<keyword evidence="2" id="KW-0276">Fatty acid metabolism</keyword>
<dbReference type="SUPFAM" id="SSF56801">
    <property type="entry name" value="Acetyl-CoA synthetase-like"/>
    <property type="match status" value="1"/>
</dbReference>
<dbReference type="InterPro" id="IPR042099">
    <property type="entry name" value="ANL_N_sf"/>
</dbReference>
<dbReference type="GO" id="GO:0005783">
    <property type="term" value="C:endoplasmic reticulum"/>
    <property type="evidence" value="ECO:0007669"/>
    <property type="project" value="TreeGrafter"/>
</dbReference>
<dbReference type="AlphaFoldDB" id="A0A1X6NT63"/>
<dbReference type="OrthoDB" id="3633556at2759"/>
<feature type="compositionally biased region" description="Basic residues" evidence="4">
    <location>
        <begin position="345"/>
        <end position="354"/>
    </location>
</feature>
<accession>A0A1X6NT63</accession>
<dbReference type="Gene3D" id="3.40.50.12780">
    <property type="entry name" value="N-terminal domain of ligase-like"/>
    <property type="match status" value="1"/>
</dbReference>
<dbReference type="InterPro" id="IPR000873">
    <property type="entry name" value="AMP-dep_synth/lig_dom"/>
</dbReference>
<organism evidence="6 7">
    <name type="scientific">Porphyra umbilicalis</name>
    <name type="common">Purple laver</name>
    <name type="synonym">Red alga</name>
    <dbReference type="NCBI Taxonomy" id="2786"/>
    <lineage>
        <taxon>Eukaryota</taxon>
        <taxon>Rhodophyta</taxon>
        <taxon>Bangiophyceae</taxon>
        <taxon>Bangiales</taxon>
        <taxon>Bangiaceae</taxon>
        <taxon>Porphyra</taxon>
    </lineage>
</organism>
<name>A0A1X6NT63_PORUM</name>
<evidence type="ECO:0000313" key="7">
    <source>
        <dbReference type="Proteomes" id="UP000218209"/>
    </source>
</evidence>
<evidence type="ECO:0000259" key="5">
    <source>
        <dbReference type="Pfam" id="PF00501"/>
    </source>
</evidence>
<dbReference type="PANTHER" id="PTHR43272">
    <property type="entry name" value="LONG-CHAIN-FATTY-ACID--COA LIGASE"/>
    <property type="match status" value="1"/>
</dbReference>
<evidence type="ECO:0000256" key="1">
    <source>
        <dbReference type="ARBA" id="ARBA00022598"/>
    </source>
</evidence>
<keyword evidence="3" id="KW-0443">Lipid metabolism</keyword>
<feature type="domain" description="AMP-dependent synthetase/ligase" evidence="5">
    <location>
        <begin position="41"/>
        <end position="314"/>
    </location>
</feature>
<dbReference type="Pfam" id="PF00501">
    <property type="entry name" value="AMP-binding"/>
    <property type="match status" value="1"/>
</dbReference>
<protein>
    <recommendedName>
        <fullName evidence="5">AMP-dependent synthetase/ligase domain-containing protein</fullName>
    </recommendedName>
</protein>
<gene>
    <name evidence="6" type="ORF">BU14_0510s0003</name>
</gene>
<keyword evidence="1" id="KW-0436">Ligase</keyword>
<evidence type="ECO:0000313" key="6">
    <source>
        <dbReference type="EMBL" id="OSX71686.1"/>
    </source>
</evidence>
<feature type="region of interest" description="Disordered" evidence="4">
    <location>
        <begin position="324"/>
        <end position="356"/>
    </location>
</feature>
<dbReference type="PROSITE" id="PS00455">
    <property type="entry name" value="AMP_BINDING"/>
    <property type="match status" value="1"/>
</dbReference>